<comment type="subcellular location">
    <subcellularLocation>
        <location evidence="1">Cell outer membrane</location>
    </subcellularLocation>
</comment>
<gene>
    <name evidence="9" type="ORF">EG028_10965</name>
</gene>
<protein>
    <submittedName>
        <fullName evidence="9">RagB/SusD family nutrient uptake outer membrane protein</fullName>
    </submittedName>
</protein>
<keyword evidence="4" id="KW-0472">Membrane</keyword>
<feature type="chain" id="PRO_5018119826" evidence="6">
    <location>
        <begin position="21"/>
        <end position="494"/>
    </location>
</feature>
<feature type="signal peptide" evidence="6">
    <location>
        <begin position="1"/>
        <end position="20"/>
    </location>
</feature>
<dbReference type="Gene3D" id="1.25.40.390">
    <property type="match status" value="1"/>
</dbReference>
<evidence type="ECO:0000256" key="4">
    <source>
        <dbReference type="ARBA" id="ARBA00023136"/>
    </source>
</evidence>
<dbReference type="InterPro" id="IPR012944">
    <property type="entry name" value="SusD_RagB_dom"/>
</dbReference>
<evidence type="ECO:0000256" key="3">
    <source>
        <dbReference type="ARBA" id="ARBA00022729"/>
    </source>
</evidence>
<dbReference type="CDD" id="cd08977">
    <property type="entry name" value="SusD"/>
    <property type="match status" value="1"/>
</dbReference>
<evidence type="ECO:0000259" key="8">
    <source>
        <dbReference type="Pfam" id="PF14322"/>
    </source>
</evidence>
<evidence type="ECO:0000256" key="5">
    <source>
        <dbReference type="ARBA" id="ARBA00023237"/>
    </source>
</evidence>
<reference evidence="10" key="1">
    <citation type="submission" date="2018-11" db="EMBL/GenBank/DDBJ databases">
        <title>Chitinophaga lutea sp.nov., isolate from arsenic contaminated soil.</title>
        <authorList>
            <person name="Zong Y."/>
        </authorList>
    </citation>
    <scope>NUCLEOTIDE SEQUENCE [LARGE SCALE GENOMIC DNA]</scope>
    <source>
        <strain evidence="10">YLT18</strain>
    </source>
</reference>
<dbReference type="Pfam" id="PF14322">
    <property type="entry name" value="SusD-like_3"/>
    <property type="match status" value="1"/>
</dbReference>
<keyword evidence="3 6" id="KW-0732">Signal</keyword>
<feature type="domain" description="RagB/SusD" evidence="7">
    <location>
        <begin position="347"/>
        <end position="493"/>
    </location>
</feature>
<dbReference type="Pfam" id="PF07980">
    <property type="entry name" value="SusD_RagB"/>
    <property type="match status" value="1"/>
</dbReference>
<evidence type="ECO:0000256" key="6">
    <source>
        <dbReference type="SAM" id="SignalP"/>
    </source>
</evidence>
<dbReference type="EMBL" id="RMBX01000005">
    <property type="protein sequence ID" value="RPD41193.1"/>
    <property type="molecule type" value="Genomic_DNA"/>
</dbReference>
<dbReference type="AlphaFoldDB" id="A0A3N4N0M8"/>
<dbReference type="InterPro" id="IPR033985">
    <property type="entry name" value="SusD-like_N"/>
</dbReference>
<organism evidence="9 10">
    <name type="scientific">Chitinophaga barathri</name>
    <dbReference type="NCBI Taxonomy" id="1647451"/>
    <lineage>
        <taxon>Bacteria</taxon>
        <taxon>Pseudomonadati</taxon>
        <taxon>Bacteroidota</taxon>
        <taxon>Chitinophagia</taxon>
        <taxon>Chitinophagales</taxon>
        <taxon>Chitinophagaceae</taxon>
        <taxon>Chitinophaga</taxon>
    </lineage>
</organism>
<dbReference type="SUPFAM" id="SSF48452">
    <property type="entry name" value="TPR-like"/>
    <property type="match status" value="1"/>
</dbReference>
<name>A0A3N4N0M8_9BACT</name>
<evidence type="ECO:0000313" key="9">
    <source>
        <dbReference type="EMBL" id="RPD41193.1"/>
    </source>
</evidence>
<sequence>MKTKIYLICLLALSSNGCNYMLDVKPNSFSSGENYYQTETQVLRAVNGAYGVLQNLYTSDFWAVTEMVADNTNYQYDASDRGAQQREEIDEFLITSSNNYVNTIWAQIYRNIHQCNVITSRIDGVQFSSEVTKKRYAGEAKFLRALYYFHLVRLFGGVPLIVKEPASPAEAFTPKRSTVDEVYAQIIADAKDAADGLPASYTGADIGRATKGAALTLLGEVYLTKKDYPAAVAALQQVTTLNYALLDSYGDNFNPARKNNAESVFSVQYNSGLETESSNYIFVFGPRNGKKDLTGFNGLLGGNNIPTPGIYNAYEADDERRDESIYLYDSPGNTPFEEAKAFGGKLPLIKKFYHPPYALDGRANENWPVYRYAHVLLMLAEAVNETGTGDPYQYINPVRERAGLQPLGGLSQATFRDAVQHEQRVELAFENHRWYQLLRTGKAIDVMTQHGTAEKQRLTRLSSASYNIAAYKLLFPIPDREKRLNGLEQNQGWD</sequence>
<dbReference type="Proteomes" id="UP000279089">
    <property type="component" value="Unassembled WGS sequence"/>
</dbReference>
<evidence type="ECO:0000313" key="10">
    <source>
        <dbReference type="Proteomes" id="UP000279089"/>
    </source>
</evidence>
<evidence type="ECO:0000259" key="7">
    <source>
        <dbReference type="Pfam" id="PF07980"/>
    </source>
</evidence>
<comment type="caution">
    <text evidence="9">The sequence shown here is derived from an EMBL/GenBank/DDBJ whole genome shotgun (WGS) entry which is preliminary data.</text>
</comment>
<comment type="similarity">
    <text evidence="2">Belongs to the SusD family.</text>
</comment>
<proteinExistence type="inferred from homology"/>
<dbReference type="RefSeq" id="WP_120516504.1">
    <property type="nucleotide sequence ID" value="NZ_QXZY01000006.1"/>
</dbReference>
<dbReference type="OrthoDB" id="993981at2"/>
<dbReference type="InterPro" id="IPR011990">
    <property type="entry name" value="TPR-like_helical_dom_sf"/>
</dbReference>
<evidence type="ECO:0000256" key="2">
    <source>
        <dbReference type="ARBA" id="ARBA00006275"/>
    </source>
</evidence>
<accession>A0A3N4N0M8</accession>
<feature type="domain" description="SusD-like N-terminal" evidence="8">
    <location>
        <begin position="22"/>
        <end position="223"/>
    </location>
</feature>
<keyword evidence="5" id="KW-0998">Cell outer membrane</keyword>
<dbReference type="GO" id="GO:0009279">
    <property type="term" value="C:cell outer membrane"/>
    <property type="evidence" value="ECO:0007669"/>
    <property type="project" value="UniProtKB-SubCell"/>
</dbReference>
<evidence type="ECO:0000256" key="1">
    <source>
        <dbReference type="ARBA" id="ARBA00004442"/>
    </source>
</evidence>
<keyword evidence="10" id="KW-1185">Reference proteome</keyword>